<dbReference type="Proteomes" id="UP000267821">
    <property type="component" value="Unassembled WGS sequence"/>
</dbReference>
<keyword evidence="2" id="KW-1185">Reference proteome</keyword>
<dbReference type="AlphaFoldDB" id="A0A3N4M669"/>
<evidence type="ECO:0000313" key="2">
    <source>
        <dbReference type="Proteomes" id="UP000267821"/>
    </source>
</evidence>
<accession>A0A3N4M669</accession>
<dbReference type="InParanoid" id="A0A3N4M669"/>
<dbReference type="EMBL" id="ML121529">
    <property type="protein sequence ID" value="RPB28241.1"/>
    <property type="molecule type" value="Genomic_DNA"/>
</dbReference>
<protein>
    <submittedName>
        <fullName evidence="1">Uncharacterized protein</fullName>
    </submittedName>
</protein>
<evidence type="ECO:0000313" key="1">
    <source>
        <dbReference type="EMBL" id="RPB28241.1"/>
    </source>
</evidence>
<sequence>MIGVDVILILFYRFRRDKSNFRPRINKLDSQLDQEQKLSGNYFFLEGNVFVITDYGIVYSQL</sequence>
<dbReference type="OrthoDB" id="6593433at2759"/>
<dbReference type="PANTHER" id="PTHR19248">
    <property type="entry name" value="ATP-BINDING TRANSPORT PROTEIN-RELATED"/>
    <property type="match status" value="1"/>
</dbReference>
<gene>
    <name evidence="1" type="ORF">L211DRAFT_833225</name>
</gene>
<dbReference type="STRING" id="1051890.A0A3N4M669"/>
<name>A0A3N4M669_9PEZI</name>
<proteinExistence type="predicted"/>
<reference evidence="1 2" key="1">
    <citation type="journal article" date="2018" name="Nat. Ecol. Evol.">
        <title>Pezizomycetes genomes reveal the molecular basis of ectomycorrhizal truffle lifestyle.</title>
        <authorList>
            <person name="Murat C."/>
            <person name="Payen T."/>
            <person name="Noel B."/>
            <person name="Kuo A."/>
            <person name="Morin E."/>
            <person name="Chen J."/>
            <person name="Kohler A."/>
            <person name="Krizsan K."/>
            <person name="Balestrini R."/>
            <person name="Da Silva C."/>
            <person name="Montanini B."/>
            <person name="Hainaut M."/>
            <person name="Levati E."/>
            <person name="Barry K.W."/>
            <person name="Belfiori B."/>
            <person name="Cichocki N."/>
            <person name="Clum A."/>
            <person name="Dockter R.B."/>
            <person name="Fauchery L."/>
            <person name="Guy J."/>
            <person name="Iotti M."/>
            <person name="Le Tacon F."/>
            <person name="Lindquist E.A."/>
            <person name="Lipzen A."/>
            <person name="Malagnac F."/>
            <person name="Mello A."/>
            <person name="Molinier V."/>
            <person name="Miyauchi S."/>
            <person name="Poulain J."/>
            <person name="Riccioni C."/>
            <person name="Rubini A."/>
            <person name="Sitrit Y."/>
            <person name="Splivallo R."/>
            <person name="Traeger S."/>
            <person name="Wang M."/>
            <person name="Zifcakova L."/>
            <person name="Wipf D."/>
            <person name="Zambonelli A."/>
            <person name="Paolocci F."/>
            <person name="Nowrousian M."/>
            <person name="Ottonello S."/>
            <person name="Baldrian P."/>
            <person name="Spatafora J.W."/>
            <person name="Henrissat B."/>
            <person name="Nagy L.G."/>
            <person name="Aury J.M."/>
            <person name="Wincker P."/>
            <person name="Grigoriev I.V."/>
            <person name="Bonfante P."/>
            <person name="Martin F.M."/>
        </authorList>
    </citation>
    <scope>NUCLEOTIDE SEQUENCE [LARGE SCALE GENOMIC DNA]</scope>
    <source>
        <strain evidence="1 2">ATCC MYA-4762</strain>
    </source>
</reference>
<dbReference type="InterPro" id="IPR013283">
    <property type="entry name" value="RLI1"/>
</dbReference>
<organism evidence="1 2">
    <name type="scientific">Terfezia boudieri ATCC MYA-4762</name>
    <dbReference type="NCBI Taxonomy" id="1051890"/>
    <lineage>
        <taxon>Eukaryota</taxon>
        <taxon>Fungi</taxon>
        <taxon>Dikarya</taxon>
        <taxon>Ascomycota</taxon>
        <taxon>Pezizomycotina</taxon>
        <taxon>Pezizomycetes</taxon>
        <taxon>Pezizales</taxon>
        <taxon>Pezizaceae</taxon>
        <taxon>Terfezia</taxon>
    </lineage>
</organism>